<dbReference type="Pfam" id="PF18922">
    <property type="entry name" value="DUF5672"/>
    <property type="match status" value="1"/>
</dbReference>
<evidence type="ECO:0000313" key="4">
    <source>
        <dbReference type="Proteomes" id="UP001530315"/>
    </source>
</evidence>
<dbReference type="InterPro" id="IPR043729">
    <property type="entry name" value="DUF5672"/>
</dbReference>
<dbReference type="Proteomes" id="UP001530315">
    <property type="component" value="Unassembled WGS sequence"/>
</dbReference>
<keyword evidence="1" id="KW-0732">Signal</keyword>
<feature type="signal peptide" evidence="1">
    <location>
        <begin position="1"/>
        <end position="17"/>
    </location>
</feature>
<evidence type="ECO:0000259" key="2">
    <source>
        <dbReference type="Pfam" id="PF18922"/>
    </source>
</evidence>
<protein>
    <recommendedName>
        <fullName evidence="2">DUF5672 domain-containing protein</fullName>
    </recommendedName>
</protein>
<name>A0ABD3MSK1_9STRA</name>
<keyword evidence="4" id="KW-1185">Reference proteome</keyword>
<sequence length="457" mass="51321">MILIGLAVLNILALNIATSRYASNRGKVQPDEPTRLEKNNAGEVDYDYNEIYNSFGTHGSYADRRISDFDSFGNYTSTAVLNGGCRLTVSIVDPRPPTSGINHPIWFALESVAAYVPYACVVFHTSSCKSMLQTQNMPAGPTDGQKVNAVAQSIYGRSLPLFRRMMERGLVRVNVLNSEKYGEKCDNFGSGNSIFLNIRFWLDEFIDGVDSDMILTTQQDAVLCRHLDIDLWKHYAYVGAPWSPWVWGCSQEQNCDCMRNLWRTNAPKCNGVENHLAEENILQICTPGHGGFQGNGGLSIRNRSWMIEALRRCPTQFSGLGTQEDVFFSTVLNAINATMPSAFEAALFSVCSTFAEQTFDIYYKLNSDEIADTVKRLWGNDTGMSVYNRIHQSNSSNRYTIPLGIHQLWNYGHAEHCQGVAPEGCTYALKEQPNIHEECKFLKYIYNFAEMQGGRLQ</sequence>
<accession>A0ABD3MSK1</accession>
<comment type="caution">
    <text evidence="3">The sequence shown here is derived from an EMBL/GenBank/DDBJ whole genome shotgun (WGS) entry which is preliminary data.</text>
</comment>
<organism evidence="3 4">
    <name type="scientific">Stephanodiscus triporus</name>
    <dbReference type="NCBI Taxonomy" id="2934178"/>
    <lineage>
        <taxon>Eukaryota</taxon>
        <taxon>Sar</taxon>
        <taxon>Stramenopiles</taxon>
        <taxon>Ochrophyta</taxon>
        <taxon>Bacillariophyta</taxon>
        <taxon>Coscinodiscophyceae</taxon>
        <taxon>Thalassiosirophycidae</taxon>
        <taxon>Stephanodiscales</taxon>
        <taxon>Stephanodiscaceae</taxon>
        <taxon>Stephanodiscus</taxon>
    </lineage>
</organism>
<proteinExistence type="predicted"/>
<evidence type="ECO:0000313" key="3">
    <source>
        <dbReference type="EMBL" id="KAL3766951.1"/>
    </source>
</evidence>
<dbReference type="EMBL" id="JALLAZ020001716">
    <property type="protein sequence ID" value="KAL3766951.1"/>
    <property type="molecule type" value="Genomic_DNA"/>
</dbReference>
<dbReference type="AlphaFoldDB" id="A0ABD3MSK1"/>
<feature type="domain" description="DUF5672" evidence="2">
    <location>
        <begin position="192"/>
        <end position="354"/>
    </location>
</feature>
<gene>
    <name evidence="3" type="ORF">ACHAW5_001795</name>
</gene>
<reference evidence="3 4" key="1">
    <citation type="submission" date="2024-10" db="EMBL/GenBank/DDBJ databases">
        <title>Updated reference genomes for cyclostephanoid diatoms.</title>
        <authorList>
            <person name="Roberts W.R."/>
            <person name="Alverson A.J."/>
        </authorList>
    </citation>
    <scope>NUCLEOTIDE SEQUENCE [LARGE SCALE GENOMIC DNA]</scope>
    <source>
        <strain evidence="3 4">AJA276-08</strain>
    </source>
</reference>
<evidence type="ECO:0000256" key="1">
    <source>
        <dbReference type="SAM" id="SignalP"/>
    </source>
</evidence>
<feature type="chain" id="PRO_5044780507" description="DUF5672 domain-containing protein" evidence="1">
    <location>
        <begin position="18"/>
        <end position="457"/>
    </location>
</feature>